<dbReference type="InterPro" id="IPR051297">
    <property type="entry name" value="PalB/RIM13"/>
</dbReference>
<dbReference type="Gene3D" id="2.60.120.380">
    <property type="match status" value="2"/>
</dbReference>
<dbReference type="GO" id="GO:0004198">
    <property type="term" value="F:calcium-dependent cysteine-type endopeptidase activity"/>
    <property type="evidence" value="ECO:0007669"/>
    <property type="project" value="InterPro"/>
</dbReference>
<keyword evidence="2" id="KW-0645">Protease</keyword>
<dbReference type="InterPro" id="IPR036181">
    <property type="entry name" value="MIT_dom_sf"/>
</dbReference>
<evidence type="ECO:0000256" key="5">
    <source>
        <dbReference type="PIRSR" id="PIRSR622684-1"/>
    </source>
</evidence>
<protein>
    <recommendedName>
        <fullName evidence="7">Calpain catalytic domain-containing protein</fullName>
    </recommendedName>
</protein>
<feature type="active site" evidence="5">
    <location>
        <position position="220"/>
    </location>
</feature>
<evidence type="ECO:0000313" key="8">
    <source>
        <dbReference type="EMBL" id="KAK7691878.1"/>
    </source>
</evidence>
<dbReference type="PANTHER" id="PTHR46143">
    <property type="entry name" value="CALPAIN-7"/>
    <property type="match status" value="1"/>
</dbReference>
<dbReference type="SUPFAM" id="SSF54001">
    <property type="entry name" value="Cysteine proteinases"/>
    <property type="match status" value="1"/>
</dbReference>
<evidence type="ECO:0000256" key="6">
    <source>
        <dbReference type="PROSITE-ProRule" id="PRU00239"/>
    </source>
</evidence>
<dbReference type="Gene3D" id="1.20.58.80">
    <property type="entry name" value="Phosphotransferase system, lactose/cellobiose-type IIA subunit"/>
    <property type="match status" value="1"/>
</dbReference>
<dbReference type="PANTHER" id="PTHR46143:SF1">
    <property type="entry name" value="CALPAIN-7"/>
    <property type="match status" value="1"/>
</dbReference>
<evidence type="ECO:0000313" key="9">
    <source>
        <dbReference type="Proteomes" id="UP001385951"/>
    </source>
</evidence>
<evidence type="ECO:0000256" key="1">
    <source>
        <dbReference type="ARBA" id="ARBA00010193"/>
    </source>
</evidence>
<comment type="caution">
    <text evidence="6">Lacks conserved residue(s) required for the propagation of feature annotation.</text>
</comment>
<gene>
    <name evidence="8" type="ORF">QCA50_005282</name>
</gene>
<evidence type="ECO:0000259" key="7">
    <source>
        <dbReference type="PROSITE" id="PS50203"/>
    </source>
</evidence>
<evidence type="ECO:0000256" key="2">
    <source>
        <dbReference type="ARBA" id="ARBA00022670"/>
    </source>
</evidence>
<accession>A0AAW0GNQ9</accession>
<proteinExistence type="inferred from homology"/>
<sequence>MIPSLQQQLFFAHRVTLAVGVVLNLSSISNLNISSRELERERNKFLRLCTCSEMNGANSRTDLTLKDLEAKYSKAARAELNRELDRAFRLYIEVAQDFMHLGGTTTNASIRAACKTNAGKSLGRAELIKQKRPNVTPVVIDRFSEQEQFATLRSSSVINGTRFSFWSEASTSRTGSSQPALSPEQIQHSAAWSYVDKAPDGTTPDALHPYDIIQHIVSDCSVCAAIAVCIEHDRRFGSKLGYSSLQQEADQEHRYDLKVMYNGTYRRVNIDDQLPCYPDGRLMCLSTTNRSILWPSLIEKAYMKLVGGYDFPGSNSGIDLHALTGWIPEHIDLRGSYFEREATWERIARGFREGRSHCYAVIDVIDDENGRRMTIIDSRVPHEASVGAAGSLGLERLTLTENVDQRSRPCELSWDSVCNTFEGIYLSWDPAIFPQKLTFHGKWKRDPDKRGQPQHFRTTLKADTSSEVEIWVLLTRHVTDSKRKSEYVSLSVQHKTSLDVSSSYLKGSYTDSTHFLAKAHVSPTSCEISVIASYDGDYDDVGFTLTALSSIPISWVRESTVLHHTKRLTGAFTAKTAGGNPSYPSFMNNPQYRLRIPPGPMSQQRRKVHVEMTVESDRHIPVNAMIAWSKGNRITELAQNEIVASSGPYSYGFAHTAKELSAGEYTVIISAFDPQSLGPFSLDVASTQPVEFESIAHEGDGMISKVMRGSWTTETATGGPSFNKYTSNPIYELNIPTQSHLKVRLQLVDSKAAAPINVTIFRPGEDGVLGSQVATSGPYTDTMPGVITPQILAQPGKYLIVSSTYSPGILASFKLIVYSSTTGVSITNHQSRIV</sequence>
<dbReference type="PRINTS" id="PR00704">
    <property type="entry name" value="CALPAIN"/>
</dbReference>
<reference evidence="8 9" key="1">
    <citation type="submission" date="2022-09" db="EMBL/GenBank/DDBJ databases">
        <authorList>
            <person name="Palmer J.M."/>
        </authorList>
    </citation>
    <scope>NUCLEOTIDE SEQUENCE [LARGE SCALE GENOMIC DNA]</scope>
    <source>
        <strain evidence="8 9">DSM 7382</strain>
    </source>
</reference>
<dbReference type="InterPro" id="IPR036213">
    <property type="entry name" value="Calpain_III_sf"/>
</dbReference>
<dbReference type="SUPFAM" id="SSF116846">
    <property type="entry name" value="MIT domain"/>
    <property type="match status" value="1"/>
</dbReference>
<organism evidence="8 9">
    <name type="scientific">Cerrena zonata</name>
    <dbReference type="NCBI Taxonomy" id="2478898"/>
    <lineage>
        <taxon>Eukaryota</taxon>
        <taxon>Fungi</taxon>
        <taxon>Dikarya</taxon>
        <taxon>Basidiomycota</taxon>
        <taxon>Agaricomycotina</taxon>
        <taxon>Agaricomycetes</taxon>
        <taxon>Polyporales</taxon>
        <taxon>Cerrenaceae</taxon>
        <taxon>Cerrena</taxon>
    </lineage>
</organism>
<dbReference type="InterPro" id="IPR022683">
    <property type="entry name" value="Calpain_III"/>
</dbReference>
<dbReference type="PROSITE" id="PS50203">
    <property type="entry name" value="CALPAIN_CAT"/>
    <property type="match status" value="1"/>
</dbReference>
<dbReference type="Proteomes" id="UP001385951">
    <property type="component" value="Unassembled WGS sequence"/>
</dbReference>
<dbReference type="Pfam" id="PF00648">
    <property type="entry name" value="Peptidase_C2"/>
    <property type="match status" value="1"/>
</dbReference>
<dbReference type="InterPro" id="IPR022684">
    <property type="entry name" value="Calpain_cysteine_protease"/>
</dbReference>
<keyword evidence="3" id="KW-0378">Hydrolase</keyword>
<keyword evidence="9" id="KW-1185">Reference proteome</keyword>
<dbReference type="AlphaFoldDB" id="A0AAW0GNQ9"/>
<name>A0AAW0GNQ9_9APHY</name>
<dbReference type="SMART" id="SM00230">
    <property type="entry name" value="CysPc"/>
    <property type="match status" value="1"/>
</dbReference>
<dbReference type="SMART" id="SM00720">
    <property type="entry name" value="calpain_III"/>
    <property type="match status" value="1"/>
</dbReference>
<dbReference type="SUPFAM" id="SSF49758">
    <property type="entry name" value="Calpain large subunit, middle domain (domain III)"/>
    <property type="match status" value="3"/>
</dbReference>
<dbReference type="GO" id="GO:0006508">
    <property type="term" value="P:proteolysis"/>
    <property type="evidence" value="ECO:0007669"/>
    <property type="project" value="UniProtKB-KW"/>
</dbReference>
<dbReference type="InterPro" id="IPR001300">
    <property type="entry name" value="Peptidase_C2_calpain_cat"/>
</dbReference>
<dbReference type="InterPro" id="IPR038765">
    <property type="entry name" value="Papain-like_cys_pep_sf"/>
</dbReference>
<evidence type="ECO:0000256" key="4">
    <source>
        <dbReference type="ARBA" id="ARBA00022807"/>
    </source>
</evidence>
<feature type="domain" description="Calpain catalytic" evidence="7">
    <location>
        <begin position="183"/>
        <end position="334"/>
    </location>
</feature>
<keyword evidence="4" id="KW-0788">Thiol protease</keyword>
<evidence type="ECO:0000256" key="3">
    <source>
        <dbReference type="ARBA" id="ARBA00022801"/>
    </source>
</evidence>
<comment type="caution">
    <text evidence="8">The sequence shown here is derived from an EMBL/GenBank/DDBJ whole genome shotgun (WGS) entry which is preliminary data.</text>
</comment>
<dbReference type="EMBL" id="JASBNA010000005">
    <property type="protein sequence ID" value="KAK7691878.1"/>
    <property type="molecule type" value="Genomic_DNA"/>
</dbReference>
<comment type="similarity">
    <text evidence="1">Belongs to the peptidase C2 family. PalB/RIM13 subfamily.</text>
</comment>